<proteinExistence type="predicted"/>
<gene>
    <name evidence="1" type="ORF">JOF28_001387</name>
</gene>
<accession>A0A940PN65</accession>
<organism evidence="1 2">
    <name type="scientific">Leucobacter exalbidus</name>
    <dbReference type="NCBI Taxonomy" id="662960"/>
    <lineage>
        <taxon>Bacteria</taxon>
        <taxon>Bacillati</taxon>
        <taxon>Actinomycetota</taxon>
        <taxon>Actinomycetes</taxon>
        <taxon>Micrococcales</taxon>
        <taxon>Microbacteriaceae</taxon>
        <taxon>Leucobacter</taxon>
    </lineage>
</organism>
<sequence length="149" mass="16621">MSGEQYFWRSGAGATPVQLPRNWAVETHRIKRHRPLWSKIARAFHARVMKNDAARAYFAAEQQSKIALRGHQQVATLLAAGVPVQIATLRGIQDTQQTINENPILLLEVEVTGDHAEIVALVPRIAVPRPGNASRSWNTPRASHCCMRD</sequence>
<dbReference type="Proteomes" id="UP000675163">
    <property type="component" value="Unassembled WGS sequence"/>
</dbReference>
<name>A0A940PN65_9MICO</name>
<reference evidence="1" key="1">
    <citation type="submission" date="2021-02" db="EMBL/GenBank/DDBJ databases">
        <title>Sequencing the genomes of 1000 actinobacteria strains.</title>
        <authorList>
            <person name="Klenk H.-P."/>
        </authorList>
    </citation>
    <scope>NUCLEOTIDE SEQUENCE</scope>
    <source>
        <strain evidence="1">DSM 22850</strain>
    </source>
</reference>
<dbReference type="EMBL" id="JAFIDA010000001">
    <property type="protein sequence ID" value="MBP1326155.1"/>
    <property type="molecule type" value="Genomic_DNA"/>
</dbReference>
<dbReference type="RefSeq" id="WP_209705110.1">
    <property type="nucleotide sequence ID" value="NZ_JAFIDA010000001.1"/>
</dbReference>
<evidence type="ECO:0000313" key="2">
    <source>
        <dbReference type="Proteomes" id="UP000675163"/>
    </source>
</evidence>
<keyword evidence="2" id="KW-1185">Reference proteome</keyword>
<evidence type="ECO:0000313" key="1">
    <source>
        <dbReference type="EMBL" id="MBP1326155.1"/>
    </source>
</evidence>
<comment type="caution">
    <text evidence="1">The sequence shown here is derived from an EMBL/GenBank/DDBJ whole genome shotgun (WGS) entry which is preliminary data.</text>
</comment>
<dbReference type="AlphaFoldDB" id="A0A940PN65"/>
<protein>
    <submittedName>
        <fullName evidence="1">Uncharacterized protein</fullName>
    </submittedName>
</protein>